<dbReference type="Proteomes" id="UP000195160">
    <property type="component" value="Unassembled WGS sequence"/>
</dbReference>
<accession>A0A9X6RC82</accession>
<organism evidence="1 2">
    <name type="scientific">Bacillus thuringiensis subsp. medellin</name>
    <dbReference type="NCBI Taxonomy" id="79672"/>
    <lineage>
        <taxon>Bacteria</taxon>
        <taxon>Bacillati</taxon>
        <taxon>Bacillota</taxon>
        <taxon>Bacilli</taxon>
        <taxon>Bacillales</taxon>
        <taxon>Bacillaceae</taxon>
        <taxon>Bacillus</taxon>
        <taxon>Bacillus cereus group</taxon>
    </lineage>
</organism>
<proteinExistence type="predicted"/>
<name>A0A9X6RC82_BACTV</name>
<reference evidence="1 2" key="1">
    <citation type="submission" date="2016-10" db="EMBL/GenBank/DDBJ databases">
        <title>Comparative genomics of Bacillus thuringiensis reveals a path to pathogens against multiple invertebrate hosts.</title>
        <authorList>
            <person name="Zheng J."/>
            <person name="Gao Q."/>
            <person name="Liu H."/>
            <person name="Peng D."/>
            <person name="Ruan L."/>
            <person name="Sun M."/>
        </authorList>
    </citation>
    <scope>NUCLEOTIDE SEQUENCE [LARGE SCALE GENOMIC DNA]</scope>
    <source>
        <strain evidence="1">T30001</strain>
    </source>
</reference>
<protein>
    <submittedName>
        <fullName evidence="1">Uncharacterized protein</fullName>
    </submittedName>
</protein>
<evidence type="ECO:0000313" key="2">
    <source>
        <dbReference type="Proteomes" id="UP000195160"/>
    </source>
</evidence>
<dbReference type="RefSeq" id="WP_088069141.1">
    <property type="nucleotide sequence ID" value="NZ_PGDT01000232.1"/>
</dbReference>
<dbReference type="EMBL" id="MOOV01000226">
    <property type="protein sequence ID" value="OUB90282.1"/>
    <property type="molecule type" value="Genomic_DNA"/>
</dbReference>
<dbReference type="AlphaFoldDB" id="A0A9X6RC82"/>
<gene>
    <name evidence="1" type="ORF">BK784_26005</name>
</gene>
<comment type="caution">
    <text evidence="1">The sequence shown here is derived from an EMBL/GenBank/DDBJ whole genome shotgun (WGS) entry which is preliminary data.</text>
</comment>
<sequence>MLGFLNRHKNWSLGGVIAKAIYSTEKSKQQTEIYRIWIIIIEKLIELSKYEDMTLEFIFFNFYLSRYLPGSKPSPQNSAEAKKLGRG</sequence>
<evidence type="ECO:0000313" key="1">
    <source>
        <dbReference type="EMBL" id="OUB90282.1"/>
    </source>
</evidence>